<dbReference type="Pfam" id="PF00535">
    <property type="entry name" value="Glycos_transf_2"/>
    <property type="match status" value="1"/>
</dbReference>
<evidence type="ECO:0000256" key="3">
    <source>
        <dbReference type="SAM" id="MobiDB-lite"/>
    </source>
</evidence>
<keyword evidence="1" id="KW-0328">Glycosyltransferase</keyword>
<dbReference type="AlphaFoldDB" id="A0A1H9QBG1"/>
<evidence type="ECO:0000256" key="2">
    <source>
        <dbReference type="ARBA" id="ARBA00022679"/>
    </source>
</evidence>
<dbReference type="OrthoDB" id="1640114at2"/>
<dbReference type="GO" id="GO:0016757">
    <property type="term" value="F:glycosyltransferase activity"/>
    <property type="evidence" value="ECO:0007669"/>
    <property type="project" value="UniProtKB-KW"/>
</dbReference>
<dbReference type="PANTHER" id="PTHR22916:SF51">
    <property type="entry name" value="GLYCOSYLTRANSFERASE EPSH-RELATED"/>
    <property type="match status" value="1"/>
</dbReference>
<keyword evidence="2 5" id="KW-0808">Transferase</keyword>
<dbReference type="PANTHER" id="PTHR22916">
    <property type="entry name" value="GLYCOSYLTRANSFERASE"/>
    <property type="match status" value="1"/>
</dbReference>
<feature type="region of interest" description="Disordered" evidence="3">
    <location>
        <begin position="205"/>
        <end position="239"/>
    </location>
</feature>
<sequence length="405" mass="46312">MERPKITVIIPAYNIENLITRCVESVVKQTYPEELIQILVVDDGSTDNTGKIIDELAEKYSNVTALHEPNGGSSRARNYALSKAEGDYIGFVDSDDYISPFMYEKLVDALIRNNALMAQTGRDEIAEDGSRLPDVVQVPEWETIYTDKGFLKELLMHRGDASFCTKLTSRKLFDIDEAVRRFCGSSEDSSFSHVIENTVDNKNVNEGALSKGTLNEGTVNEDTVNEGTLNKDNVNEGTLNKDTMNREVRLFPEGVLNEDFWLLYHMLPDAGEVVVTTDTGYHVYYRSGSNSRKKATDKDYFPPVFTDIVVNADDVTSFAKDRYPDLAEYTMRFSLVQRLDYLLHIPISKMTDDNGFYQSVCRFVKEHKAEIKENPYLSRRQRLYLRLFTHNPRTIRKVHAFVRRI</sequence>
<dbReference type="InterPro" id="IPR001173">
    <property type="entry name" value="Glyco_trans_2-like"/>
</dbReference>
<dbReference type="InterPro" id="IPR029044">
    <property type="entry name" value="Nucleotide-diphossugar_trans"/>
</dbReference>
<feature type="domain" description="Glycosyltransferase 2-like" evidence="4">
    <location>
        <begin position="7"/>
        <end position="173"/>
    </location>
</feature>
<dbReference type="eggNOG" id="COG1215">
    <property type="taxonomic scope" value="Bacteria"/>
</dbReference>
<dbReference type="Proteomes" id="UP000182584">
    <property type="component" value="Unassembled WGS sequence"/>
</dbReference>
<reference evidence="5 6" key="1">
    <citation type="submission" date="2016-10" db="EMBL/GenBank/DDBJ databases">
        <authorList>
            <person name="de Groot N.N."/>
        </authorList>
    </citation>
    <scope>NUCLEOTIDE SEQUENCE [LARGE SCALE GENOMIC DNA]</scope>
    <source>
        <strain evidence="5 6">AR40</strain>
    </source>
</reference>
<dbReference type="Gene3D" id="3.90.550.10">
    <property type="entry name" value="Spore Coat Polysaccharide Biosynthesis Protein SpsA, Chain A"/>
    <property type="match status" value="1"/>
</dbReference>
<dbReference type="SUPFAM" id="SSF53448">
    <property type="entry name" value="Nucleotide-diphospho-sugar transferases"/>
    <property type="match status" value="1"/>
</dbReference>
<proteinExistence type="predicted"/>
<gene>
    <name evidence="5" type="ORF">SAMN04487884_107104</name>
</gene>
<accession>A0A1H9QBG1</accession>
<feature type="compositionally biased region" description="Polar residues" evidence="3">
    <location>
        <begin position="212"/>
        <end position="239"/>
    </location>
</feature>
<protein>
    <submittedName>
        <fullName evidence="5">Glycosyl transferase family 2</fullName>
    </submittedName>
</protein>
<evidence type="ECO:0000256" key="1">
    <source>
        <dbReference type="ARBA" id="ARBA00022676"/>
    </source>
</evidence>
<dbReference type="CDD" id="cd00761">
    <property type="entry name" value="Glyco_tranf_GTA_type"/>
    <property type="match status" value="1"/>
</dbReference>
<dbReference type="RefSeq" id="WP_074755335.1">
    <property type="nucleotide sequence ID" value="NZ_FOGJ01000007.1"/>
</dbReference>
<evidence type="ECO:0000259" key="4">
    <source>
        <dbReference type="Pfam" id="PF00535"/>
    </source>
</evidence>
<evidence type="ECO:0000313" key="5">
    <source>
        <dbReference type="EMBL" id="SER57742.1"/>
    </source>
</evidence>
<evidence type="ECO:0000313" key="6">
    <source>
        <dbReference type="Proteomes" id="UP000182584"/>
    </source>
</evidence>
<dbReference type="EMBL" id="FOGJ01000007">
    <property type="protein sequence ID" value="SER57742.1"/>
    <property type="molecule type" value="Genomic_DNA"/>
</dbReference>
<organism evidence="5 6">
    <name type="scientific">Butyrivibrio fibrisolvens</name>
    <dbReference type="NCBI Taxonomy" id="831"/>
    <lineage>
        <taxon>Bacteria</taxon>
        <taxon>Bacillati</taxon>
        <taxon>Bacillota</taxon>
        <taxon>Clostridia</taxon>
        <taxon>Lachnospirales</taxon>
        <taxon>Lachnospiraceae</taxon>
        <taxon>Butyrivibrio</taxon>
    </lineage>
</organism>
<name>A0A1H9QBG1_BUTFI</name>